<dbReference type="PANTHER" id="PTHR20905">
    <property type="entry name" value="N-ACETYLTRANSFERASE-RELATED"/>
    <property type="match status" value="1"/>
</dbReference>
<dbReference type="GO" id="GO:0008080">
    <property type="term" value="F:N-acetyltransferase activity"/>
    <property type="evidence" value="ECO:0007669"/>
    <property type="project" value="TreeGrafter"/>
</dbReference>
<accession>A0AAW1V8S3</accession>
<dbReference type="PANTHER" id="PTHR20905:SF28">
    <property type="entry name" value="GH28833P-RELATED"/>
    <property type="match status" value="1"/>
</dbReference>
<reference evidence="1 2" key="1">
    <citation type="submission" date="2023-03" db="EMBL/GenBank/DDBJ databases">
        <title>Genome insight into feeding habits of ladybird beetles.</title>
        <authorList>
            <person name="Li H.-S."/>
            <person name="Huang Y.-H."/>
            <person name="Pang H."/>
        </authorList>
    </citation>
    <scope>NUCLEOTIDE SEQUENCE [LARGE SCALE GENOMIC DNA]</scope>
    <source>
        <strain evidence="1">SYSU_2023b</strain>
        <tissue evidence="1">Whole body</tissue>
    </source>
</reference>
<evidence type="ECO:0008006" key="3">
    <source>
        <dbReference type="Google" id="ProtNLM"/>
    </source>
</evidence>
<dbReference type="SUPFAM" id="SSF55729">
    <property type="entry name" value="Acyl-CoA N-acyltransferases (Nat)"/>
    <property type="match status" value="1"/>
</dbReference>
<organism evidence="1 2">
    <name type="scientific">Henosepilachna vigintioctopunctata</name>
    <dbReference type="NCBI Taxonomy" id="420089"/>
    <lineage>
        <taxon>Eukaryota</taxon>
        <taxon>Metazoa</taxon>
        <taxon>Ecdysozoa</taxon>
        <taxon>Arthropoda</taxon>
        <taxon>Hexapoda</taxon>
        <taxon>Insecta</taxon>
        <taxon>Pterygota</taxon>
        <taxon>Neoptera</taxon>
        <taxon>Endopterygota</taxon>
        <taxon>Coleoptera</taxon>
        <taxon>Polyphaga</taxon>
        <taxon>Cucujiformia</taxon>
        <taxon>Coccinelloidea</taxon>
        <taxon>Coccinellidae</taxon>
        <taxon>Epilachninae</taxon>
        <taxon>Epilachnini</taxon>
        <taxon>Henosepilachna</taxon>
    </lineage>
</organism>
<comment type="caution">
    <text evidence="1">The sequence shown here is derived from an EMBL/GenBank/DDBJ whole genome shotgun (WGS) entry which is preliminary data.</text>
</comment>
<protein>
    <recommendedName>
        <fullName evidence="3">N-acetyltransferase domain-containing protein</fullName>
    </recommendedName>
</protein>
<keyword evidence="2" id="KW-1185">Reference proteome</keyword>
<sequence>MSGNIRSKTQEGNIKYALLTEEYYEGALNLLELNFFTRETTSVACGLSEDEESRNDLRRLCLEIAKNGNSVIAIDTQENKIAGVSINQIHEKGNSFYEQFSKTCKKNSSRNYLKCMLEIDNLIDFFEKYNCTCYMELLFLTTHPDYQGKNIATKLTEYTIYIAEQLKHRRIVKQASHTEGSLDPIPSALIAILTSKISQKLVKKCSLEVVSRIPYEDIKFNGKSLYELLGNKEGEIITGCKNL</sequence>
<dbReference type="EMBL" id="JARQZJ010000121">
    <property type="protein sequence ID" value="KAK9888616.1"/>
    <property type="molecule type" value="Genomic_DNA"/>
</dbReference>
<gene>
    <name evidence="1" type="ORF">WA026_000845</name>
</gene>
<dbReference type="Gene3D" id="3.40.630.30">
    <property type="match status" value="1"/>
</dbReference>
<evidence type="ECO:0000313" key="2">
    <source>
        <dbReference type="Proteomes" id="UP001431783"/>
    </source>
</evidence>
<evidence type="ECO:0000313" key="1">
    <source>
        <dbReference type="EMBL" id="KAK9888616.1"/>
    </source>
</evidence>
<name>A0AAW1V8S3_9CUCU</name>
<dbReference type="InterPro" id="IPR016181">
    <property type="entry name" value="Acyl_CoA_acyltransferase"/>
</dbReference>
<dbReference type="AlphaFoldDB" id="A0AAW1V8S3"/>
<dbReference type="Proteomes" id="UP001431783">
    <property type="component" value="Unassembled WGS sequence"/>
</dbReference>
<dbReference type="CDD" id="cd04301">
    <property type="entry name" value="NAT_SF"/>
    <property type="match status" value="1"/>
</dbReference>
<proteinExistence type="predicted"/>